<keyword evidence="1" id="KW-0206">Cytoskeleton</keyword>
<dbReference type="CDD" id="cd21453">
    <property type="entry name" value="DLC-like_DNAL4"/>
    <property type="match status" value="1"/>
</dbReference>
<dbReference type="InterPro" id="IPR001372">
    <property type="entry name" value="Dynein_light_chain_typ-1/2"/>
</dbReference>
<dbReference type="EMBL" id="CP092885">
    <property type="protein sequence ID" value="UYV83542.1"/>
    <property type="molecule type" value="Genomic_DNA"/>
</dbReference>
<accession>A0ABY6LT74</accession>
<evidence type="ECO:0000256" key="1">
    <source>
        <dbReference type="RuleBase" id="RU365010"/>
    </source>
</evidence>
<gene>
    <name evidence="2" type="ORF">LAZ67_23001427</name>
</gene>
<organism evidence="2 3">
    <name type="scientific">Cordylochernes scorpioides</name>
    <dbReference type="NCBI Taxonomy" id="51811"/>
    <lineage>
        <taxon>Eukaryota</taxon>
        <taxon>Metazoa</taxon>
        <taxon>Ecdysozoa</taxon>
        <taxon>Arthropoda</taxon>
        <taxon>Chelicerata</taxon>
        <taxon>Arachnida</taxon>
        <taxon>Pseudoscorpiones</taxon>
        <taxon>Cheliferoidea</taxon>
        <taxon>Chernetidae</taxon>
        <taxon>Cordylochernes</taxon>
    </lineage>
</organism>
<dbReference type="Proteomes" id="UP001235939">
    <property type="component" value="Chromosome 23"/>
</dbReference>
<dbReference type="SMART" id="SM01375">
    <property type="entry name" value="Dynein_light"/>
    <property type="match status" value="1"/>
</dbReference>
<comment type="similarity">
    <text evidence="1">Belongs to the dynein light chain family.</text>
</comment>
<dbReference type="Pfam" id="PF01221">
    <property type="entry name" value="Dynein_light"/>
    <property type="match status" value="1"/>
</dbReference>
<keyword evidence="1" id="KW-0505">Motor protein</keyword>
<reference evidence="2 3" key="1">
    <citation type="submission" date="2022-03" db="EMBL/GenBank/DDBJ databases">
        <title>A chromosomal length assembly of Cordylochernes scorpioides.</title>
        <authorList>
            <person name="Zeh D."/>
            <person name="Zeh J."/>
        </authorList>
    </citation>
    <scope>NUCLEOTIDE SEQUENCE [LARGE SCALE GENOMIC DNA]</scope>
    <source>
        <strain evidence="2">IN4F17</strain>
        <tissue evidence="2">Whole Body</tissue>
    </source>
</reference>
<dbReference type="PANTHER" id="PTHR11886">
    <property type="entry name" value="DYNEIN LIGHT CHAIN"/>
    <property type="match status" value="1"/>
</dbReference>
<evidence type="ECO:0000313" key="3">
    <source>
        <dbReference type="Proteomes" id="UP001235939"/>
    </source>
</evidence>
<dbReference type="InterPro" id="IPR037177">
    <property type="entry name" value="DLC_sf"/>
</dbReference>
<comment type="subcellular location">
    <subcellularLocation>
        <location evidence="1">Cytoplasm</location>
        <location evidence="1">Cytoskeleton</location>
    </subcellularLocation>
</comment>
<sequence>MATTRRPTGTLLSIANPLAEEEEQLQRNCTYPLIKDTDMNDEMKGEVLEVCVTAFEKYPDHYQLAAQMIKESLDKKYSSGWHVVIGEALGLEVTYEEKTLLYMIDKMGDCLEEVKRIGMDTVMKLDKIMKASTAAAGVIDDVFKSFIITQKWNIEIKCYHNHCGYIV</sequence>
<name>A0ABY6LT74_9ARAC</name>
<protein>
    <recommendedName>
        <fullName evidence="1">Dynein light chain</fullName>
    </recommendedName>
</protein>
<proteinExistence type="inferred from homology"/>
<dbReference type="Gene3D" id="3.30.740.10">
    <property type="entry name" value="Protein Inhibitor Of Neuronal Nitric Oxide Synthase"/>
    <property type="match status" value="1"/>
</dbReference>
<keyword evidence="1" id="KW-0963">Cytoplasm</keyword>
<keyword evidence="1" id="KW-0243">Dynein</keyword>
<dbReference type="SUPFAM" id="SSF54648">
    <property type="entry name" value="DLC"/>
    <property type="match status" value="1"/>
</dbReference>
<dbReference type="PANTHER" id="PTHR11886:SF2">
    <property type="entry name" value="DYNEIN AXONEMAL LIGHT CHAIN 4"/>
    <property type="match status" value="1"/>
</dbReference>
<keyword evidence="1" id="KW-0493">Microtubule</keyword>
<evidence type="ECO:0000313" key="2">
    <source>
        <dbReference type="EMBL" id="UYV83542.1"/>
    </source>
</evidence>
<keyword evidence="3" id="KW-1185">Reference proteome</keyword>